<accession>A0A8J8K8Z6</accession>
<protein>
    <submittedName>
        <fullName evidence="2">Uncharacterized protein</fullName>
    </submittedName>
</protein>
<keyword evidence="1" id="KW-0812">Transmembrane</keyword>
<keyword evidence="1" id="KW-0472">Membrane</keyword>
<keyword evidence="1" id="KW-1133">Transmembrane helix</keyword>
<proteinExistence type="predicted"/>
<keyword evidence="3" id="KW-1185">Reference proteome</keyword>
<evidence type="ECO:0000313" key="2">
    <source>
        <dbReference type="EMBL" id="NRS93393.1"/>
    </source>
</evidence>
<dbReference type="RefSeq" id="WP_173779957.1">
    <property type="nucleotide sequence ID" value="NZ_JABSNO010000020.1"/>
</dbReference>
<evidence type="ECO:0000313" key="3">
    <source>
        <dbReference type="Proteomes" id="UP000610746"/>
    </source>
</evidence>
<organism evidence="2 3">
    <name type="scientific">Frigoriflavimonas asaccharolytica</name>
    <dbReference type="NCBI Taxonomy" id="2735899"/>
    <lineage>
        <taxon>Bacteria</taxon>
        <taxon>Pseudomonadati</taxon>
        <taxon>Bacteroidota</taxon>
        <taxon>Flavobacteriia</taxon>
        <taxon>Flavobacteriales</taxon>
        <taxon>Weeksellaceae</taxon>
        <taxon>Frigoriflavimonas</taxon>
    </lineage>
</organism>
<comment type="caution">
    <text evidence="2">The sequence shown here is derived from an EMBL/GenBank/DDBJ whole genome shotgun (WGS) entry which is preliminary data.</text>
</comment>
<reference evidence="2" key="1">
    <citation type="submission" date="2020-05" db="EMBL/GenBank/DDBJ databases">
        <title>Genomic Encyclopedia of Type Strains, Phase IV (KMG-V): Genome sequencing to study the core and pangenomes of soil and plant-associated prokaryotes.</title>
        <authorList>
            <person name="Whitman W."/>
        </authorList>
    </citation>
    <scope>NUCLEOTIDE SEQUENCE</scope>
    <source>
        <strain evidence="2">16F</strain>
    </source>
</reference>
<evidence type="ECO:0000256" key="1">
    <source>
        <dbReference type="SAM" id="Phobius"/>
    </source>
</evidence>
<sequence length="45" mass="5250">MNKNTQVIFASSFGLAVVLGLMAVRNYFRDKDYEKEYGDFHRNFG</sequence>
<dbReference type="EMBL" id="JABSNO010000020">
    <property type="protein sequence ID" value="NRS93393.1"/>
    <property type="molecule type" value="Genomic_DNA"/>
</dbReference>
<gene>
    <name evidence="2" type="ORF">HNQ03_002482</name>
</gene>
<dbReference type="Proteomes" id="UP000610746">
    <property type="component" value="Unassembled WGS sequence"/>
</dbReference>
<name>A0A8J8K8Z6_9FLAO</name>
<feature type="transmembrane region" description="Helical" evidence="1">
    <location>
        <begin position="6"/>
        <end position="28"/>
    </location>
</feature>
<dbReference type="AlphaFoldDB" id="A0A8J8K8Z6"/>